<evidence type="ECO:0000256" key="1">
    <source>
        <dbReference type="SAM" id="Phobius"/>
    </source>
</evidence>
<dbReference type="AlphaFoldDB" id="A0A7W6E1P1"/>
<organism evidence="2 3">
    <name type="scientific">Sulfitobacter undariae</name>
    <dbReference type="NCBI Taxonomy" id="1563671"/>
    <lineage>
        <taxon>Bacteria</taxon>
        <taxon>Pseudomonadati</taxon>
        <taxon>Pseudomonadota</taxon>
        <taxon>Alphaproteobacteria</taxon>
        <taxon>Rhodobacterales</taxon>
        <taxon>Roseobacteraceae</taxon>
        <taxon>Sulfitobacter</taxon>
    </lineage>
</organism>
<keyword evidence="1" id="KW-0472">Membrane</keyword>
<keyword evidence="1" id="KW-1133">Transmembrane helix</keyword>
<keyword evidence="1" id="KW-0812">Transmembrane</keyword>
<dbReference type="Proteomes" id="UP000530268">
    <property type="component" value="Unassembled WGS sequence"/>
</dbReference>
<feature type="transmembrane region" description="Helical" evidence="1">
    <location>
        <begin position="6"/>
        <end position="24"/>
    </location>
</feature>
<evidence type="ECO:0000313" key="3">
    <source>
        <dbReference type="Proteomes" id="UP000530268"/>
    </source>
</evidence>
<dbReference type="EMBL" id="JACIEI010000002">
    <property type="protein sequence ID" value="MBB3993070.1"/>
    <property type="molecule type" value="Genomic_DNA"/>
</dbReference>
<evidence type="ECO:0000313" key="2">
    <source>
        <dbReference type="EMBL" id="MBB3993070.1"/>
    </source>
</evidence>
<gene>
    <name evidence="2" type="ORF">GGR95_000698</name>
</gene>
<accession>A0A7W6E1P1</accession>
<dbReference type="Pfam" id="PF07330">
    <property type="entry name" value="DUF1467"/>
    <property type="match status" value="1"/>
</dbReference>
<name>A0A7W6E1P1_9RHOB</name>
<dbReference type="RefSeq" id="WP_184562824.1">
    <property type="nucleotide sequence ID" value="NZ_JACIEI010000002.1"/>
</dbReference>
<protein>
    <submittedName>
        <fullName evidence="2">Putative secreted protein</fullName>
    </submittedName>
</protein>
<feature type="transmembrane region" description="Helical" evidence="1">
    <location>
        <begin position="53"/>
        <end position="74"/>
    </location>
</feature>
<sequence>MGPVSAIVLYAITWFMLFLILIPIRVQTQGDLNDIVPGTHAGAPEHHNLKKKALWCTLIAFVIWGAFVAIILSGKISVDDLENWMGQGVPAAASGTSE</sequence>
<dbReference type="InterPro" id="IPR009935">
    <property type="entry name" value="DUF1467"/>
</dbReference>
<keyword evidence="3" id="KW-1185">Reference proteome</keyword>
<reference evidence="2 3" key="1">
    <citation type="submission" date="2020-08" db="EMBL/GenBank/DDBJ databases">
        <title>Genomic Encyclopedia of Type Strains, Phase IV (KMG-IV): sequencing the most valuable type-strain genomes for metagenomic binning, comparative biology and taxonomic classification.</title>
        <authorList>
            <person name="Goeker M."/>
        </authorList>
    </citation>
    <scope>NUCLEOTIDE SEQUENCE [LARGE SCALE GENOMIC DNA]</scope>
    <source>
        <strain evidence="2 3">DSM 102234</strain>
    </source>
</reference>
<proteinExistence type="predicted"/>
<comment type="caution">
    <text evidence="2">The sequence shown here is derived from an EMBL/GenBank/DDBJ whole genome shotgun (WGS) entry which is preliminary data.</text>
</comment>